<dbReference type="PROSITE" id="PS50206">
    <property type="entry name" value="RHODANESE_3"/>
    <property type="match status" value="1"/>
</dbReference>
<dbReference type="InterPro" id="IPR001763">
    <property type="entry name" value="Rhodanese-like_dom"/>
</dbReference>
<dbReference type="Pfam" id="PF12368">
    <property type="entry name" value="Rhodanese_C"/>
    <property type="match status" value="1"/>
</dbReference>
<dbReference type="Pfam" id="PF17773">
    <property type="entry name" value="UPF0176_N"/>
    <property type="match status" value="1"/>
</dbReference>
<evidence type="ECO:0000313" key="3">
    <source>
        <dbReference type="EMBL" id="GMI27327.1"/>
    </source>
</evidence>
<dbReference type="PANTHER" id="PTHR43268:SF7">
    <property type="entry name" value="RHODANESE DOMAIN-CONTAINING PROTEIN"/>
    <property type="match status" value="1"/>
</dbReference>
<dbReference type="SUPFAM" id="SSF52821">
    <property type="entry name" value="Rhodanese/Cell cycle control phosphatase"/>
    <property type="match status" value="1"/>
</dbReference>
<keyword evidence="4" id="KW-1185">Reference proteome</keyword>
<dbReference type="InterPro" id="IPR022111">
    <property type="entry name" value="Rhodanese_C"/>
</dbReference>
<proteinExistence type="predicted"/>
<dbReference type="InterPro" id="IPR020936">
    <property type="entry name" value="TrhO"/>
</dbReference>
<sequence length="437" mass="48393">MSSFVTEPGDQSAGGGISEYAILLFYHYYPEDRSEDSSDGSPQAIVVAEEELVWHQNQAQRLKIGGRIRVSEEGINGVLSGTRENLQNYAKSVEDRGRKAGWLKSCIDWKFGSMRSDLPIEEQTFEELKVEVCKEVVSLLRVQEQQKGRKGRRKGRRKKGKEKGQVGDEKGGISGDGEAGAQEQPQETPVEGQDRLSLAQTIPNKHLNPSEWHSSLLSPDPDTVILDTRNCYESSIGFFKSASSSTPTVLSNTRKFSDLNDWWDGMKAQVSGKNVLMYCTGGVRCEVASKSLISWSRTSGANVKSVGQLKGGICRYLEAYGEDGLYKGKNFVFDPRRFDPQVGKGVVGRCLVCKREWDDYDNGRGTKERGEARCIRCRVLVLCCSECRAERVCFGEGEGDGKAKLFCGEGGGECVDMGNRREGWQVVEDDGDEKLNA</sequence>
<feature type="domain" description="Rhodanese" evidence="2">
    <location>
        <begin position="258"/>
        <end position="325"/>
    </location>
</feature>
<name>A0A9W7L4D4_9STRA</name>
<dbReference type="AlphaFoldDB" id="A0A9W7L4D4"/>
<protein>
    <recommendedName>
        <fullName evidence="2">Rhodanese domain-containing protein</fullName>
    </recommendedName>
</protein>
<dbReference type="PANTHER" id="PTHR43268">
    <property type="entry name" value="THIOSULFATE SULFURTRANSFERASE/RHODANESE-LIKE DOMAIN-CONTAINING PROTEIN 2"/>
    <property type="match status" value="1"/>
</dbReference>
<feature type="compositionally biased region" description="Basic residues" evidence="1">
    <location>
        <begin position="148"/>
        <end position="161"/>
    </location>
</feature>
<dbReference type="Gene3D" id="3.30.70.100">
    <property type="match status" value="1"/>
</dbReference>
<organism evidence="3 4">
    <name type="scientific">Triparma columacea</name>
    <dbReference type="NCBI Taxonomy" id="722753"/>
    <lineage>
        <taxon>Eukaryota</taxon>
        <taxon>Sar</taxon>
        <taxon>Stramenopiles</taxon>
        <taxon>Ochrophyta</taxon>
        <taxon>Bolidophyceae</taxon>
        <taxon>Parmales</taxon>
        <taxon>Triparmaceae</taxon>
        <taxon>Triparma</taxon>
    </lineage>
</organism>
<dbReference type="Proteomes" id="UP001165065">
    <property type="component" value="Unassembled WGS sequence"/>
</dbReference>
<accession>A0A9W7L4D4</accession>
<gene>
    <name evidence="3" type="ORF">TrCOL_g5573</name>
</gene>
<comment type="caution">
    <text evidence="3">The sequence shown here is derived from an EMBL/GenBank/DDBJ whole genome shotgun (WGS) entry which is preliminary data.</text>
</comment>
<dbReference type="InterPro" id="IPR040503">
    <property type="entry name" value="TRHO_N"/>
</dbReference>
<dbReference type="EMBL" id="BRYA01000643">
    <property type="protein sequence ID" value="GMI27327.1"/>
    <property type="molecule type" value="Genomic_DNA"/>
</dbReference>
<reference evidence="4" key="1">
    <citation type="journal article" date="2023" name="Commun. Biol.">
        <title>Genome analysis of Parmales, the sister group of diatoms, reveals the evolutionary specialization of diatoms from phago-mixotrophs to photoautotrophs.</title>
        <authorList>
            <person name="Ban H."/>
            <person name="Sato S."/>
            <person name="Yoshikawa S."/>
            <person name="Yamada K."/>
            <person name="Nakamura Y."/>
            <person name="Ichinomiya M."/>
            <person name="Sato N."/>
            <person name="Blanc-Mathieu R."/>
            <person name="Endo H."/>
            <person name="Kuwata A."/>
            <person name="Ogata H."/>
        </authorList>
    </citation>
    <scope>NUCLEOTIDE SEQUENCE [LARGE SCALE GENOMIC DNA]</scope>
</reference>
<evidence type="ECO:0000256" key="1">
    <source>
        <dbReference type="SAM" id="MobiDB-lite"/>
    </source>
</evidence>
<dbReference type="InterPro" id="IPR036873">
    <property type="entry name" value="Rhodanese-like_dom_sf"/>
</dbReference>
<evidence type="ECO:0000259" key="2">
    <source>
        <dbReference type="PROSITE" id="PS50206"/>
    </source>
</evidence>
<dbReference type="OrthoDB" id="25002at2759"/>
<evidence type="ECO:0000313" key="4">
    <source>
        <dbReference type="Proteomes" id="UP001165065"/>
    </source>
</evidence>
<feature type="region of interest" description="Disordered" evidence="1">
    <location>
        <begin position="144"/>
        <end position="194"/>
    </location>
</feature>
<dbReference type="Gene3D" id="3.40.250.10">
    <property type="entry name" value="Rhodanese-like domain"/>
    <property type="match status" value="1"/>
</dbReference>
<feature type="compositionally biased region" description="Basic and acidic residues" evidence="1">
    <location>
        <begin position="162"/>
        <end position="171"/>
    </location>
</feature>